<dbReference type="PANTHER" id="PTHR24321:SF8">
    <property type="entry name" value="ESTRADIOL 17-BETA-DEHYDROGENASE 8-RELATED"/>
    <property type="match status" value="1"/>
</dbReference>
<protein>
    <submittedName>
        <fullName evidence="3">Unannotated protein</fullName>
    </submittedName>
</protein>
<sequence length="237" mass="24655">MRFENKRVFVTGAASGIGAATVELLRAEGARVFGVDVSDAPGIHFCDVTDGATITAAMEQAVSEMGGLDVLVNVAGVNWFSKVEDITLDLWQKHLDVNLTGPMLVTQAAIPHLRASKGNIVTVASISGIQGQPYNSSYCASKAGLLLFMKAIAVELAVDGIRVNCVCPGGVDTAMSTNALSNIKGEIDFGHFPKMMGVLPGMMPPVKIAEAIAFLASDAASSTTGASLVVDNGTLWQ</sequence>
<dbReference type="Gene3D" id="3.40.50.720">
    <property type="entry name" value="NAD(P)-binding Rossmann-like Domain"/>
    <property type="match status" value="1"/>
</dbReference>
<comment type="similarity">
    <text evidence="1">Belongs to the short-chain dehydrogenases/reductases (SDR) family.</text>
</comment>
<dbReference type="EMBL" id="CAEZUP010000070">
    <property type="protein sequence ID" value="CAB4617201.1"/>
    <property type="molecule type" value="Genomic_DNA"/>
</dbReference>
<accession>A0A6J6HT23</accession>
<dbReference type="InterPro" id="IPR002347">
    <property type="entry name" value="SDR_fam"/>
</dbReference>
<name>A0A6J6HT23_9ZZZZ</name>
<dbReference type="Pfam" id="PF13561">
    <property type="entry name" value="adh_short_C2"/>
    <property type="match status" value="1"/>
</dbReference>
<dbReference type="PROSITE" id="PS00061">
    <property type="entry name" value="ADH_SHORT"/>
    <property type="match status" value="1"/>
</dbReference>
<dbReference type="PRINTS" id="PR00081">
    <property type="entry name" value="GDHRDH"/>
</dbReference>
<evidence type="ECO:0000256" key="2">
    <source>
        <dbReference type="ARBA" id="ARBA00023002"/>
    </source>
</evidence>
<dbReference type="CDD" id="cd05233">
    <property type="entry name" value="SDR_c"/>
    <property type="match status" value="1"/>
</dbReference>
<dbReference type="GO" id="GO:0016491">
    <property type="term" value="F:oxidoreductase activity"/>
    <property type="evidence" value="ECO:0007669"/>
    <property type="project" value="UniProtKB-KW"/>
</dbReference>
<proteinExistence type="inferred from homology"/>
<dbReference type="FunFam" id="3.40.50.720:FF:000084">
    <property type="entry name" value="Short-chain dehydrogenase reductase"/>
    <property type="match status" value="1"/>
</dbReference>
<dbReference type="InterPro" id="IPR020904">
    <property type="entry name" value="Sc_DH/Rdtase_CS"/>
</dbReference>
<dbReference type="AlphaFoldDB" id="A0A6J6HT23"/>
<evidence type="ECO:0000313" key="3">
    <source>
        <dbReference type="EMBL" id="CAB4617201.1"/>
    </source>
</evidence>
<evidence type="ECO:0000256" key="1">
    <source>
        <dbReference type="ARBA" id="ARBA00006484"/>
    </source>
</evidence>
<dbReference type="PRINTS" id="PR00080">
    <property type="entry name" value="SDRFAMILY"/>
</dbReference>
<gene>
    <name evidence="3" type="ORF">UFOPK1835_01487</name>
</gene>
<reference evidence="3" key="1">
    <citation type="submission" date="2020-05" db="EMBL/GenBank/DDBJ databases">
        <authorList>
            <person name="Chiriac C."/>
            <person name="Salcher M."/>
            <person name="Ghai R."/>
            <person name="Kavagutti S V."/>
        </authorList>
    </citation>
    <scope>NUCLEOTIDE SEQUENCE</scope>
</reference>
<dbReference type="InterPro" id="IPR036291">
    <property type="entry name" value="NAD(P)-bd_dom_sf"/>
</dbReference>
<dbReference type="PANTHER" id="PTHR24321">
    <property type="entry name" value="DEHYDROGENASES, SHORT CHAIN"/>
    <property type="match status" value="1"/>
</dbReference>
<dbReference type="SUPFAM" id="SSF51735">
    <property type="entry name" value="NAD(P)-binding Rossmann-fold domains"/>
    <property type="match status" value="1"/>
</dbReference>
<organism evidence="3">
    <name type="scientific">freshwater metagenome</name>
    <dbReference type="NCBI Taxonomy" id="449393"/>
    <lineage>
        <taxon>unclassified sequences</taxon>
        <taxon>metagenomes</taxon>
        <taxon>ecological metagenomes</taxon>
    </lineage>
</organism>
<keyword evidence="2" id="KW-0560">Oxidoreductase</keyword>